<dbReference type="InParanoid" id="A0A5C3PHI7"/>
<feature type="non-terminal residue" evidence="1">
    <location>
        <position position="1"/>
    </location>
</feature>
<protein>
    <submittedName>
        <fullName evidence="1">Uncharacterized protein</fullName>
    </submittedName>
</protein>
<organism evidence="1 2">
    <name type="scientific">Polyporus arcularius HHB13444</name>
    <dbReference type="NCBI Taxonomy" id="1314778"/>
    <lineage>
        <taxon>Eukaryota</taxon>
        <taxon>Fungi</taxon>
        <taxon>Dikarya</taxon>
        <taxon>Basidiomycota</taxon>
        <taxon>Agaricomycotina</taxon>
        <taxon>Agaricomycetes</taxon>
        <taxon>Polyporales</taxon>
        <taxon>Polyporaceae</taxon>
        <taxon>Polyporus</taxon>
    </lineage>
</organism>
<dbReference type="AlphaFoldDB" id="A0A5C3PHI7"/>
<dbReference type="Proteomes" id="UP000308197">
    <property type="component" value="Unassembled WGS sequence"/>
</dbReference>
<evidence type="ECO:0000313" key="1">
    <source>
        <dbReference type="EMBL" id="TFK87680.1"/>
    </source>
</evidence>
<keyword evidence="2" id="KW-1185">Reference proteome</keyword>
<reference evidence="1 2" key="1">
    <citation type="journal article" date="2019" name="Nat. Ecol. Evol.">
        <title>Megaphylogeny resolves global patterns of mushroom evolution.</title>
        <authorList>
            <person name="Varga T."/>
            <person name="Krizsan K."/>
            <person name="Foldi C."/>
            <person name="Dima B."/>
            <person name="Sanchez-Garcia M."/>
            <person name="Sanchez-Ramirez S."/>
            <person name="Szollosi G.J."/>
            <person name="Szarkandi J.G."/>
            <person name="Papp V."/>
            <person name="Albert L."/>
            <person name="Andreopoulos W."/>
            <person name="Angelini C."/>
            <person name="Antonin V."/>
            <person name="Barry K.W."/>
            <person name="Bougher N.L."/>
            <person name="Buchanan P."/>
            <person name="Buyck B."/>
            <person name="Bense V."/>
            <person name="Catcheside P."/>
            <person name="Chovatia M."/>
            <person name="Cooper J."/>
            <person name="Damon W."/>
            <person name="Desjardin D."/>
            <person name="Finy P."/>
            <person name="Geml J."/>
            <person name="Haridas S."/>
            <person name="Hughes K."/>
            <person name="Justo A."/>
            <person name="Karasinski D."/>
            <person name="Kautmanova I."/>
            <person name="Kiss B."/>
            <person name="Kocsube S."/>
            <person name="Kotiranta H."/>
            <person name="LaButti K.M."/>
            <person name="Lechner B.E."/>
            <person name="Liimatainen K."/>
            <person name="Lipzen A."/>
            <person name="Lukacs Z."/>
            <person name="Mihaltcheva S."/>
            <person name="Morgado L.N."/>
            <person name="Niskanen T."/>
            <person name="Noordeloos M.E."/>
            <person name="Ohm R.A."/>
            <person name="Ortiz-Santana B."/>
            <person name="Ovrebo C."/>
            <person name="Racz N."/>
            <person name="Riley R."/>
            <person name="Savchenko A."/>
            <person name="Shiryaev A."/>
            <person name="Soop K."/>
            <person name="Spirin V."/>
            <person name="Szebenyi C."/>
            <person name="Tomsovsky M."/>
            <person name="Tulloss R.E."/>
            <person name="Uehling J."/>
            <person name="Grigoriev I.V."/>
            <person name="Vagvolgyi C."/>
            <person name="Papp T."/>
            <person name="Martin F.M."/>
            <person name="Miettinen O."/>
            <person name="Hibbett D.S."/>
            <person name="Nagy L.G."/>
        </authorList>
    </citation>
    <scope>NUCLEOTIDE SEQUENCE [LARGE SCALE GENOMIC DNA]</scope>
    <source>
        <strain evidence="1 2">HHB13444</strain>
    </source>
</reference>
<sequence>VYSSRPKPWGLQHYAKWLIGVERGCTGVCRCRPTARRARQIIVTLQWAVHGLTLLVNTAFDPESLFPAETPCLAVLMLFLDRTSHFCFVSTYYARGCWIADGACRCNMPTMRGGE</sequence>
<accession>A0A5C3PHI7</accession>
<gene>
    <name evidence="1" type="ORF">K466DRAFT_490379</name>
</gene>
<dbReference type="EMBL" id="ML211143">
    <property type="protein sequence ID" value="TFK87680.1"/>
    <property type="molecule type" value="Genomic_DNA"/>
</dbReference>
<evidence type="ECO:0000313" key="2">
    <source>
        <dbReference type="Proteomes" id="UP000308197"/>
    </source>
</evidence>
<name>A0A5C3PHI7_9APHY</name>
<proteinExistence type="predicted"/>